<dbReference type="GeneID" id="72188413"/>
<keyword evidence="4" id="KW-1185">Reference proteome</keyword>
<feature type="domain" description="AB hydrolase-1" evidence="2">
    <location>
        <begin position="25"/>
        <end position="249"/>
    </location>
</feature>
<dbReference type="InterPro" id="IPR000073">
    <property type="entry name" value="AB_hydrolase_1"/>
</dbReference>
<organism evidence="3 4">
    <name type="scientific">Halorussus gelatinilyticus</name>
    <dbReference type="NCBI Taxonomy" id="2937524"/>
    <lineage>
        <taxon>Archaea</taxon>
        <taxon>Methanobacteriati</taxon>
        <taxon>Methanobacteriota</taxon>
        <taxon>Stenosarchaea group</taxon>
        <taxon>Halobacteria</taxon>
        <taxon>Halobacteriales</taxon>
        <taxon>Haladaptataceae</taxon>
        <taxon>Halorussus</taxon>
    </lineage>
</organism>
<dbReference type="KEGG" id="haxz:M0R88_01120"/>
<dbReference type="Proteomes" id="UP000830434">
    <property type="component" value="Chromosome"/>
</dbReference>
<keyword evidence="1 3" id="KW-0378">Hydrolase</keyword>
<dbReference type="InterPro" id="IPR029058">
    <property type="entry name" value="AB_hydrolase_fold"/>
</dbReference>
<evidence type="ECO:0000313" key="4">
    <source>
        <dbReference type="Proteomes" id="UP000830434"/>
    </source>
</evidence>
<accession>A0A8U0IIU2</accession>
<dbReference type="InterPro" id="IPR050266">
    <property type="entry name" value="AB_hydrolase_sf"/>
</dbReference>
<dbReference type="RefSeq" id="WP_248655128.1">
    <property type="nucleotide sequence ID" value="NZ_CP096658.1"/>
</dbReference>
<dbReference type="Gene3D" id="3.40.50.1820">
    <property type="entry name" value="alpha/beta hydrolase"/>
    <property type="match status" value="1"/>
</dbReference>
<dbReference type="PANTHER" id="PTHR43798">
    <property type="entry name" value="MONOACYLGLYCEROL LIPASE"/>
    <property type="match status" value="1"/>
</dbReference>
<dbReference type="PRINTS" id="PR00111">
    <property type="entry name" value="ABHYDROLASE"/>
</dbReference>
<name>A0A8U0IIU2_9EURY</name>
<evidence type="ECO:0000313" key="3">
    <source>
        <dbReference type="EMBL" id="UPW00718.1"/>
    </source>
</evidence>
<gene>
    <name evidence="3" type="ORF">M0R88_01120</name>
</gene>
<dbReference type="GO" id="GO:0016787">
    <property type="term" value="F:hydrolase activity"/>
    <property type="evidence" value="ECO:0007669"/>
    <property type="project" value="UniProtKB-KW"/>
</dbReference>
<reference evidence="3" key="1">
    <citation type="submission" date="2022-04" db="EMBL/GenBank/DDBJ databases">
        <title>Diverse halophilic archaea isolated from saline environments.</title>
        <authorList>
            <person name="Cui H.-L."/>
        </authorList>
    </citation>
    <scope>NUCLEOTIDE SEQUENCE</scope>
    <source>
        <strain evidence="3">XZYJT40</strain>
    </source>
</reference>
<dbReference type="SUPFAM" id="SSF53474">
    <property type="entry name" value="alpha/beta-Hydrolases"/>
    <property type="match status" value="1"/>
</dbReference>
<sequence>MQRVTHHGRTTAYRVADRGGEGSPLLCVHGSGGNHEVWKGQLGRLASHRPVVALDLSGHGDSDDFDADPGWETLSAYADDVLAVADETDAQILVGNSLGGAVALQLAIERDHDFDGLVLAGTGAKLPVLDDLRQWLDSDFERAVEFLHGEDRLFHDADSRYVQHSTEAMRAVGRRVTRRDFETCHVFDVRADLDEIDVPTLALVGEHDHLTPPAYHESLAEAIPDARYREVRGAAHLAMLEEPEGFNAALREFLDDAGI</sequence>
<proteinExistence type="predicted"/>
<dbReference type="GO" id="GO:0016020">
    <property type="term" value="C:membrane"/>
    <property type="evidence" value="ECO:0007669"/>
    <property type="project" value="TreeGrafter"/>
</dbReference>
<evidence type="ECO:0000259" key="2">
    <source>
        <dbReference type="Pfam" id="PF12697"/>
    </source>
</evidence>
<protein>
    <submittedName>
        <fullName evidence="3">Alpha/beta hydrolase</fullName>
    </submittedName>
</protein>
<dbReference type="Pfam" id="PF12697">
    <property type="entry name" value="Abhydrolase_6"/>
    <property type="match status" value="1"/>
</dbReference>
<evidence type="ECO:0000256" key="1">
    <source>
        <dbReference type="ARBA" id="ARBA00022801"/>
    </source>
</evidence>
<dbReference type="PANTHER" id="PTHR43798:SF31">
    <property type="entry name" value="AB HYDROLASE SUPERFAMILY PROTEIN YCLE"/>
    <property type="match status" value="1"/>
</dbReference>
<dbReference type="AlphaFoldDB" id="A0A8U0IIU2"/>
<dbReference type="EMBL" id="CP096658">
    <property type="protein sequence ID" value="UPW00718.1"/>
    <property type="molecule type" value="Genomic_DNA"/>
</dbReference>